<dbReference type="SUPFAM" id="SSF51658">
    <property type="entry name" value="Xylose isomerase-like"/>
    <property type="match status" value="1"/>
</dbReference>
<evidence type="ECO:0000313" key="3">
    <source>
        <dbReference type="Proteomes" id="UP000178082"/>
    </source>
</evidence>
<protein>
    <recommendedName>
        <fullName evidence="1">Xylose isomerase-like TIM barrel domain-containing protein</fullName>
    </recommendedName>
</protein>
<dbReference type="EMBL" id="MGDI01000028">
    <property type="protein sequence ID" value="OGL53066.1"/>
    <property type="molecule type" value="Genomic_DNA"/>
</dbReference>
<reference evidence="2 3" key="1">
    <citation type="journal article" date="2016" name="Nat. Commun.">
        <title>Thousands of microbial genomes shed light on interconnected biogeochemical processes in an aquifer system.</title>
        <authorList>
            <person name="Anantharaman K."/>
            <person name="Brown C.T."/>
            <person name="Hug L.A."/>
            <person name="Sharon I."/>
            <person name="Castelle C.J."/>
            <person name="Probst A.J."/>
            <person name="Thomas B.C."/>
            <person name="Singh A."/>
            <person name="Wilkins M.J."/>
            <person name="Karaoz U."/>
            <person name="Brodie E.L."/>
            <person name="Williams K.H."/>
            <person name="Hubbard S.S."/>
            <person name="Banfield J.F."/>
        </authorList>
    </citation>
    <scope>NUCLEOTIDE SEQUENCE [LARGE SCALE GENOMIC DNA]</scope>
</reference>
<proteinExistence type="predicted"/>
<dbReference type="Gene3D" id="3.20.20.150">
    <property type="entry name" value="Divalent-metal-dependent TIM barrel enzymes"/>
    <property type="match status" value="1"/>
</dbReference>
<comment type="caution">
    <text evidence="2">The sequence shown here is derived from an EMBL/GenBank/DDBJ whole genome shotgun (WGS) entry which is preliminary data.</text>
</comment>
<dbReference type="InterPro" id="IPR013022">
    <property type="entry name" value="Xyl_isomerase-like_TIM-brl"/>
</dbReference>
<dbReference type="Proteomes" id="UP000178082">
    <property type="component" value="Unassembled WGS sequence"/>
</dbReference>
<evidence type="ECO:0000313" key="2">
    <source>
        <dbReference type="EMBL" id="OGL53066.1"/>
    </source>
</evidence>
<feature type="domain" description="Xylose isomerase-like TIM barrel" evidence="1">
    <location>
        <begin position="33"/>
        <end position="254"/>
    </location>
</feature>
<organism evidence="2 3">
    <name type="scientific">Candidatus Schekmanbacteria bacterium RIFCSPLOWO2_12_FULL_38_15</name>
    <dbReference type="NCBI Taxonomy" id="1817883"/>
    <lineage>
        <taxon>Bacteria</taxon>
        <taxon>Candidatus Schekmaniibacteriota</taxon>
    </lineage>
</organism>
<dbReference type="PANTHER" id="PTHR12110">
    <property type="entry name" value="HYDROXYPYRUVATE ISOMERASE"/>
    <property type="match status" value="1"/>
</dbReference>
<dbReference type="InterPro" id="IPR050312">
    <property type="entry name" value="IolE/XylAMocC-like"/>
</dbReference>
<accession>A0A1F7SGZ4</accession>
<dbReference type="InterPro" id="IPR036237">
    <property type="entry name" value="Xyl_isomerase-like_sf"/>
</dbReference>
<gene>
    <name evidence="2" type="ORF">A3G31_09190</name>
</gene>
<sequence>MANNNIFIHIPYKKIAGYKTLIFEKKINLEIYFSGDTLDEVSLNDIKELSKQLSVNGIRTTFHSPFHDLSPGGFDKKVREATVSRLRHVLEIAEIIHPENIVVHPGFDSLRFQGFENVWFENSLITWKTLLKELPHDDIFFTIENVFEEKPDRLVELVSEINSKNFKICFDIGHFNVFGKIPLEQWINSVKSHLKEIHIHDNNGTNDDHIALGEGGIDFKKLFSLTNHLLNSLIITVEAHSRENALKSLAWIEKNSPGAL</sequence>
<dbReference type="AlphaFoldDB" id="A0A1F7SGZ4"/>
<evidence type="ECO:0000259" key="1">
    <source>
        <dbReference type="Pfam" id="PF01261"/>
    </source>
</evidence>
<dbReference type="STRING" id="1817883.A3G31_09190"/>
<name>A0A1F7SGZ4_9BACT</name>
<dbReference type="Pfam" id="PF01261">
    <property type="entry name" value="AP_endonuc_2"/>
    <property type="match status" value="1"/>
</dbReference>